<evidence type="ECO:0000313" key="4">
    <source>
        <dbReference type="Proteomes" id="UP000467249"/>
    </source>
</evidence>
<name>A0A6N4WBU8_9MYCO</name>
<protein>
    <recommendedName>
        <fullName evidence="2">Haemophore haem-binding domain-containing protein</fullName>
    </recommendedName>
</protein>
<accession>A0A6N4WBU8</accession>
<dbReference type="RefSeq" id="WP_163804850.1">
    <property type="nucleotide sequence ID" value="NZ_AP022620.1"/>
</dbReference>
<keyword evidence="1" id="KW-0732">Signal</keyword>
<evidence type="ECO:0000259" key="2">
    <source>
        <dbReference type="Pfam" id="PF16525"/>
    </source>
</evidence>
<dbReference type="InterPro" id="IPR038378">
    <property type="entry name" value="MHB_sf"/>
</dbReference>
<feature type="chain" id="PRO_5026876175" description="Haemophore haem-binding domain-containing protein" evidence="1">
    <location>
        <begin position="32"/>
        <end position="121"/>
    </location>
</feature>
<dbReference type="Gene3D" id="1.20.20.20">
    <property type="entry name" value="Haemophore, haem-binding domain"/>
    <property type="match status" value="1"/>
</dbReference>
<dbReference type="NCBIfam" id="TIGR04529">
    <property type="entry name" value="MTB_hemophore"/>
    <property type="match status" value="1"/>
</dbReference>
<feature type="signal peptide" evidence="1">
    <location>
        <begin position="1"/>
        <end position="31"/>
    </location>
</feature>
<dbReference type="Proteomes" id="UP000467249">
    <property type="component" value="Chromosome"/>
</dbReference>
<organism evidence="3 4">
    <name type="scientific">Mycolicibacterium anyangense</name>
    <dbReference type="NCBI Taxonomy" id="1431246"/>
    <lineage>
        <taxon>Bacteria</taxon>
        <taxon>Bacillati</taxon>
        <taxon>Actinomycetota</taxon>
        <taxon>Actinomycetes</taxon>
        <taxon>Mycobacteriales</taxon>
        <taxon>Mycobacteriaceae</taxon>
        <taxon>Mycolicibacterium</taxon>
    </lineage>
</organism>
<proteinExistence type="predicted"/>
<dbReference type="GO" id="GO:0020037">
    <property type="term" value="F:heme binding"/>
    <property type="evidence" value="ECO:0007669"/>
    <property type="project" value="InterPro"/>
</dbReference>
<reference evidence="3 4" key="1">
    <citation type="journal article" date="2019" name="Emerg. Microbes Infect.">
        <title>Comprehensive subspecies identification of 175 nontuberculous mycobacteria species based on 7547 genomic profiles.</title>
        <authorList>
            <person name="Matsumoto Y."/>
            <person name="Kinjo T."/>
            <person name="Motooka D."/>
            <person name="Nabeya D."/>
            <person name="Jung N."/>
            <person name="Uechi K."/>
            <person name="Horii T."/>
            <person name="Iida T."/>
            <person name="Fujita J."/>
            <person name="Nakamura S."/>
        </authorList>
    </citation>
    <scope>NUCLEOTIDE SEQUENCE [LARGE SCALE GENOMIC DNA]</scope>
    <source>
        <strain evidence="3 4">JCM 30275</strain>
    </source>
</reference>
<dbReference type="Pfam" id="PF16525">
    <property type="entry name" value="MHB"/>
    <property type="match status" value="1"/>
</dbReference>
<evidence type="ECO:0000313" key="3">
    <source>
        <dbReference type="EMBL" id="BBZ77544.1"/>
    </source>
</evidence>
<dbReference type="KEGG" id="many:MANY_28810"/>
<evidence type="ECO:0000256" key="1">
    <source>
        <dbReference type="SAM" id="SignalP"/>
    </source>
</evidence>
<feature type="domain" description="Haemophore haem-binding" evidence="2">
    <location>
        <begin position="36"/>
        <end position="111"/>
    </location>
</feature>
<keyword evidence="4" id="KW-1185">Reference proteome</keyword>
<sequence>MSPLVHSMRRAVTVGLGAGAVLLGAAGPAAADPPANCTSADLAGVMSGVGFTLSGYLFTHPDVNQFFTSLKDLPMEQKRAQAKAYLDANPQVKADLQNIRQPTQDFRARCDVAVPDVTPGQ</sequence>
<dbReference type="AlphaFoldDB" id="A0A6N4WBU8"/>
<dbReference type="InterPro" id="IPR032407">
    <property type="entry name" value="MHB"/>
</dbReference>
<dbReference type="EMBL" id="AP022620">
    <property type="protein sequence ID" value="BBZ77544.1"/>
    <property type="molecule type" value="Genomic_DNA"/>
</dbReference>
<gene>
    <name evidence="3" type="ORF">MANY_28810</name>
</gene>